<dbReference type="GO" id="GO:0006779">
    <property type="term" value="P:porphyrin-containing compound biosynthetic process"/>
    <property type="evidence" value="ECO:0007669"/>
    <property type="project" value="TreeGrafter"/>
</dbReference>
<evidence type="ECO:0000256" key="2">
    <source>
        <dbReference type="ARBA" id="ARBA00022691"/>
    </source>
</evidence>
<dbReference type="InterPro" id="IPR013785">
    <property type="entry name" value="Aldolase_TIM"/>
</dbReference>
<evidence type="ECO:0000256" key="1">
    <source>
        <dbReference type="ARBA" id="ARBA00017228"/>
    </source>
</evidence>
<dbReference type="SFLD" id="SFLDG01082">
    <property type="entry name" value="B12-binding_domain_containing"/>
    <property type="match status" value="1"/>
</dbReference>
<evidence type="ECO:0000313" key="7">
    <source>
        <dbReference type="EMBL" id="SCP97438.1"/>
    </source>
</evidence>
<evidence type="ECO:0000256" key="3">
    <source>
        <dbReference type="ARBA" id="ARBA00022723"/>
    </source>
</evidence>
<dbReference type="EMBL" id="FMKA01000010">
    <property type="protein sequence ID" value="SCP97438.1"/>
    <property type="molecule type" value="Genomic_DNA"/>
</dbReference>
<dbReference type="PROSITE" id="PS51918">
    <property type="entry name" value="RADICAL_SAM"/>
    <property type="match status" value="1"/>
</dbReference>
<feature type="domain" description="Radical SAM core" evidence="6">
    <location>
        <begin position="30"/>
        <end position="255"/>
    </location>
</feature>
<dbReference type="AlphaFoldDB" id="A0A1D3TTX1"/>
<keyword evidence="4" id="KW-0408">Iron</keyword>
<accession>A0A1D3TTX1</accession>
<protein>
    <recommendedName>
        <fullName evidence="1">Heme chaperone HemW</fullName>
    </recommendedName>
</protein>
<dbReference type="RefSeq" id="WP_091233554.1">
    <property type="nucleotide sequence ID" value="NZ_FMKA01000010.1"/>
</dbReference>
<dbReference type="Proteomes" id="UP000199315">
    <property type="component" value="Unassembled WGS sequence"/>
</dbReference>
<dbReference type="GO" id="GO:0005737">
    <property type="term" value="C:cytoplasm"/>
    <property type="evidence" value="ECO:0007669"/>
    <property type="project" value="TreeGrafter"/>
</dbReference>
<dbReference type="InterPro" id="IPR007197">
    <property type="entry name" value="rSAM"/>
</dbReference>
<dbReference type="STRING" id="1619234.SAMN05421730_101096"/>
<dbReference type="InterPro" id="IPR034505">
    <property type="entry name" value="Coproporphyrinogen-III_oxidase"/>
</dbReference>
<proteinExistence type="predicted"/>
<evidence type="ECO:0000313" key="8">
    <source>
        <dbReference type="Proteomes" id="UP000199315"/>
    </source>
</evidence>
<dbReference type="PANTHER" id="PTHR13932">
    <property type="entry name" value="COPROPORPHYRINIGEN III OXIDASE"/>
    <property type="match status" value="1"/>
</dbReference>
<dbReference type="PANTHER" id="PTHR13932:SF5">
    <property type="entry name" value="RADICAL S-ADENOSYL METHIONINE DOMAIN-CONTAINING PROTEIN 1, MITOCHONDRIAL"/>
    <property type="match status" value="1"/>
</dbReference>
<dbReference type="SFLD" id="SFLDG01065">
    <property type="entry name" value="anaerobic_coproporphyrinogen-I"/>
    <property type="match status" value="1"/>
</dbReference>
<dbReference type="GO" id="GO:0046872">
    <property type="term" value="F:metal ion binding"/>
    <property type="evidence" value="ECO:0007669"/>
    <property type="project" value="UniProtKB-KW"/>
</dbReference>
<dbReference type="SFLD" id="SFLDS00029">
    <property type="entry name" value="Radical_SAM"/>
    <property type="match status" value="1"/>
</dbReference>
<organism evidence="7 8">
    <name type="scientific">Anaerobium acetethylicum</name>
    <dbReference type="NCBI Taxonomy" id="1619234"/>
    <lineage>
        <taxon>Bacteria</taxon>
        <taxon>Bacillati</taxon>
        <taxon>Bacillota</taxon>
        <taxon>Clostridia</taxon>
        <taxon>Lachnospirales</taxon>
        <taxon>Lachnospiraceae</taxon>
        <taxon>Anaerobium</taxon>
    </lineage>
</organism>
<gene>
    <name evidence="7" type="ORF">SAMN05421730_101096</name>
</gene>
<dbReference type="OrthoDB" id="9808022at2"/>
<evidence type="ECO:0000256" key="4">
    <source>
        <dbReference type="ARBA" id="ARBA00023004"/>
    </source>
</evidence>
<keyword evidence="8" id="KW-1185">Reference proteome</keyword>
<dbReference type="Gene3D" id="3.20.20.70">
    <property type="entry name" value="Aldolase class I"/>
    <property type="match status" value="1"/>
</dbReference>
<dbReference type="InterPro" id="IPR006638">
    <property type="entry name" value="Elp3/MiaA/NifB-like_rSAM"/>
</dbReference>
<sequence length="417" mass="47987">MLFTSILRIILTRSFRPFVFEGRYTNTLKFENLDDLGLYVHIPFCRSLCSFCPYCKEIYNKQRADLYKLALLKEIDIACRNLKGRKKATSLYFGGGTPAMMIDDLQDIIEKLKEYFDIEGGVGVELHPSDITEENMKKLRAAGVTMVSLGIQSFNEECLRKLGRSGTSFREKIRLAAASGFDVVDVDFIFAIPGQTDEILAEDIRTAFDCGATQVSTYPFIDFTFADNEYKPMSEKVKKRMLKNLNEYCKKIHIERTSVWTFAKPGTEKYSSITRDAFLGFGLSATSLLRGSFKINTFSLEGYLERINAGRLPTSLTIRFTRRQRAAYYLFWSTYAMHINMDKFEKIIGTPLKKMFGPELFLAEKAGMVRRKGNVYEITEKASYLYHDIEQVYTTAYIDKMWNVSRKEAFPDQIILK</sequence>
<keyword evidence="2" id="KW-0949">S-adenosyl-L-methionine</keyword>
<dbReference type="CDD" id="cd01335">
    <property type="entry name" value="Radical_SAM"/>
    <property type="match status" value="1"/>
</dbReference>
<dbReference type="SUPFAM" id="SSF102114">
    <property type="entry name" value="Radical SAM enzymes"/>
    <property type="match status" value="1"/>
</dbReference>
<keyword evidence="3" id="KW-0479">Metal-binding</keyword>
<reference evidence="7 8" key="1">
    <citation type="submission" date="2016-09" db="EMBL/GenBank/DDBJ databases">
        <authorList>
            <person name="Capua I."/>
            <person name="De Benedictis P."/>
            <person name="Joannis T."/>
            <person name="Lombin L.H."/>
            <person name="Cattoli G."/>
        </authorList>
    </citation>
    <scope>NUCLEOTIDE SEQUENCE [LARGE SCALE GENOMIC DNA]</scope>
    <source>
        <strain evidence="7 8">GluBS11</strain>
    </source>
</reference>
<evidence type="ECO:0000256" key="5">
    <source>
        <dbReference type="ARBA" id="ARBA00023014"/>
    </source>
</evidence>
<name>A0A1D3TTX1_9FIRM</name>
<dbReference type="SMART" id="SM00729">
    <property type="entry name" value="Elp3"/>
    <property type="match status" value="1"/>
</dbReference>
<dbReference type="GO" id="GO:0003824">
    <property type="term" value="F:catalytic activity"/>
    <property type="evidence" value="ECO:0007669"/>
    <property type="project" value="InterPro"/>
</dbReference>
<dbReference type="GO" id="GO:0051539">
    <property type="term" value="F:4 iron, 4 sulfur cluster binding"/>
    <property type="evidence" value="ECO:0007669"/>
    <property type="project" value="TreeGrafter"/>
</dbReference>
<keyword evidence="5" id="KW-0411">Iron-sulfur</keyword>
<evidence type="ECO:0000259" key="6">
    <source>
        <dbReference type="PROSITE" id="PS51918"/>
    </source>
</evidence>
<dbReference type="Pfam" id="PF04055">
    <property type="entry name" value="Radical_SAM"/>
    <property type="match status" value="1"/>
</dbReference>
<dbReference type="InterPro" id="IPR058240">
    <property type="entry name" value="rSAM_sf"/>
</dbReference>